<dbReference type="OrthoDB" id="6773069at2"/>
<keyword evidence="5" id="KW-1185">Reference proteome</keyword>
<dbReference type="GeneID" id="84663131"/>
<evidence type="ECO:0000313" key="4">
    <source>
        <dbReference type="Proteomes" id="UP000275331"/>
    </source>
</evidence>
<feature type="transmembrane region" description="Helical" evidence="1">
    <location>
        <begin position="75"/>
        <end position="93"/>
    </location>
</feature>
<evidence type="ECO:0000313" key="2">
    <source>
        <dbReference type="EMBL" id="MDV7022200.1"/>
    </source>
</evidence>
<dbReference type="Proteomes" id="UP000275331">
    <property type="component" value="Unassembled WGS sequence"/>
</dbReference>
<evidence type="ECO:0000313" key="3">
    <source>
        <dbReference type="EMBL" id="RSE27944.1"/>
    </source>
</evidence>
<reference evidence="3 4" key="1">
    <citation type="submission" date="2018-10" db="EMBL/GenBank/DDBJ databases">
        <title>Transmission dynamics of multidrug resistant bacteria on intensive care unit surfaces.</title>
        <authorList>
            <person name="D'Souza A.W."/>
            <person name="Potter R.F."/>
            <person name="Wallace M."/>
            <person name="Shupe A."/>
            <person name="Patel S."/>
            <person name="Sun S."/>
            <person name="Gul D."/>
            <person name="Kwon J.H."/>
            <person name="Andleeb S."/>
            <person name="Burnham C.-A.D."/>
            <person name="Dantas G."/>
        </authorList>
    </citation>
    <scope>NUCLEOTIDE SEQUENCE [LARGE SCALE GENOMIC DNA]</scope>
    <source>
        <strain evidence="3 4">AS_373</strain>
    </source>
</reference>
<name>A0A3R9EP12_9ENTR</name>
<dbReference type="RefSeq" id="WP_125292683.1">
    <property type="nucleotide sequence ID" value="NZ_CP100494.1"/>
</dbReference>
<organism evidence="3 4">
    <name type="scientific">Atlantibacter subterraneus</name>
    <dbReference type="NCBI Taxonomy" id="255519"/>
    <lineage>
        <taxon>Bacteria</taxon>
        <taxon>Pseudomonadati</taxon>
        <taxon>Pseudomonadota</taxon>
        <taxon>Gammaproteobacteria</taxon>
        <taxon>Enterobacterales</taxon>
        <taxon>Enterobacteriaceae</taxon>
        <taxon>Atlantibacter</taxon>
    </lineage>
</organism>
<feature type="transmembrane region" description="Helical" evidence="1">
    <location>
        <begin position="46"/>
        <end position="68"/>
    </location>
</feature>
<evidence type="ECO:0000313" key="5">
    <source>
        <dbReference type="Proteomes" id="UP001187066"/>
    </source>
</evidence>
<dbReference type="Proteomes" id="UP001187066">
    <property type="component" value="Unassembled WGS sequence"/>
</dbReference>
<sequence>MLQIALLLFGAQFVRDKAKYLWISGLLWGIAGVLIFIDGFDGQTYFPLKTFGIVLLLESLITLSVAASGIGAQKAVLYFKGGVFFFVSLIMLVDARYSNILLSVIFGFSYFVIGLFVIASAWVVRFPRWRASLIMGCLQIAFAGFLITHSSATVSFFLGVLMIAGSINTLRVAMRARQLKNATSVFQLMVPREFAKGFTTKVKGSPAPEKVAETVTPPLAFTSPLTVHIWTPEGSASEPAVPRPVINRYIAAVDAHGVISTGHAALEASPHVYVSLYPAEDIDRSPSEFFRLLKATHDNDIAGKYQPDYVTESGNWCHSDKKIHFHGFNGEALHRFWTNYRKDEIYNLTYRNCSSSVAYSLEAALDGVLANRRGNWLTTLKVLFMPELWIASQVRKRALTMAWTPGLVMDYARALRAIVHPVPQPWYKRMPWKWRSTARDQAS</sequence>
<feature type="transmembrane region" description="Helical" evidence="1">
    <location>
        <begin position="154"/>
        <end position="174"/>
    </location>
</feature>
<proteinExistence type="predicted"/>
<keyword evidence="1" id="KW-0472">Membrane</keyword>
<comment type="caution">
    <text evidence="3">The sequence shown here is derived from an EMBL/GenBank/DDBJ whole genome shotgun (WGS) entry which is preliminary data.</text>
</comment>
<feature type="transmembrane region" description="Helical" evidence="1">
    <location>
        <begin position="20"/>
        <end position="40"/>
    </location>
</feature>
<dbReference type="EMBL" id="RHXB01000003">
    <property type="protein sequence ID" value="RSE27944.1"/>
    <property type="molecule type" value="Genomic_DNA"/>
</dbReference>
<gene>
    <name evidence="3" type="ORF">EGT71_06040</name>
    <name evidence="2" type="ORF">R4P48_05830</name>
</gene>
<dbReference type="AlphaFoldDB" id="A0A3R9EP12"/>
<feature type="transmembrane region" description="Helical" evidence="1">
    <location>
        <begin position="99"/>
        <end position="124"/>
    </location>
</feature>
<evidence type="ECO:0000256" key="1">
    <source>
        <dbReference type="SAM" id="Phobius"/>
    </source>
</evidence>
<reference evidence="2 5" key="2">
    <citation type="submission" date="2023-10" db="EMBL/GenBank/DDBJ databases">
        <authorList>
            <person name="Dale J."/>
        </authorList>
    </citation>
    <scope>NUCLEOTIDE SEQUENCE [LARGE SCALE GENOMIC DNA]</scope>
    <source>
        <strain evidence="2 5">2023EL-00970</strain>
    </source>
</reference>
<keyword evidence="1" id="KW-1133">Transmembrane helix</keyword>
<keyword evidence="1" id="KW-0812">Transmembrane</keyword>
<protein>
    <submittedName>
        <fullName evidence="3">MFS transporter</fullName>
    </submittedName>
</protein>
<dbReference type="EMBL" id="JAWLOF010000003">
    <property type="protein sequence ID" value="MDV7022200.1"/>
    <property type="molecule type" value="Genomic_DNA"/>
</dbReference>
<accession>A0A3R9EP12</accession>